<evidence type="ECO:0000256" key="1">
    <source>
        <dbReference type="ARBA" id="ARBA00004906"/>
    </source>
</evidence>
<dbReference type="STRING" id="93759.A0A1R3IWT1"/>
<dbReference type="GO" id="GO:0016567">
    <property type="term" value="P:protein ubiquitination"/>
    <property type="evidence" value="ECO:0007669"/>
    <property type="project" value="UniProtKB-UniPathway"/>
</dbReference>
<name>A0A1R3IWT1_9ROSI</name>
<evidence type="ECO:0000313" key="2">
    <source>
        <dbReference type="EMBL" id="OMO87048.1"/>
    </source>
</evidence>
<accession>A0A1R3IWT1</accession>
<dbReference type="InterPro" id="IPR011333">
    <property type="entry name" value="SKP1/BTB/POZ_sf"/>
</dbReference>
<evidence type="ECO:0000313" key="3">
    <source>
        <dbReference type="Proteomes" id="UP000187203"/>
    </source>
</evidence>
<comment type="caution">
    <text evidence="2">The sequence shown here is derived from an EMBL/GenBank/DDBJ whole genome shotgun (WGS) entry which is preliminary data.</text>
</comment>
<dbReference type="PANTHER" id="PTHR35918:SF1">
    <property type="entry name" value="BTB DOMAIN-CONTAINING PROTEIN"/>
    <property type="match status" value="1"/>
</dbReference>
<dbReference type="EMBL" id="AWUE01017431">
    <property type="protein sequence ID" value="OMO87048.1"/>
    <property type="molecule type" value="Genomic_DNA"/>
</dbReference>
<keyword evidence="3" id="KW-1185">Reference proteome</keyword>
<protein>
    <recommendedName>
        <fullName evidence="4">BTB domain-containing protein</fullName>
    </recommendedName>
</protein>
<dbReference type="Gene3D" id="3.30.710.10">
    <property type="entry name" value="Potassium Channel Kv1.1, Chain A"/>
    <property type="match status" value="1"/>
</dbReference>
<gene>
    <name evidence="2" type="ORF">COLO4_20820</name>
</gene>
<organism evidence="2 3">
    <name type="scientific">Corchorus olitorius</name>
    <dbReference type="NCBI Taxonomy" id="93759"/>
    <lineage>
        <taxon>Eukaryota</taxon>
        <taxon>Viridiplantae</taxon>
        <taxon>Streptophyta</taxon>
        <taxon>Embryophyta</taxon>
        <taxon>Tracheophyta</taxon>
        <taxon>Spermatophyta</taxon>
        <taxon>Magnoliopsida</taxon>
        <taxon>eudicotyledons</taxon>
        <taxon>Gunneridae</taxon>
        <taxon>Pentapetalae</taxon>
        <taxon>rosids</taxon>
        <taxon>malvids</taxon>
        <taxon>Malvales</taxon>
        <taxon>Malvaceae</taxon>
        <taxon>Grewioideae</taxon>
        <taxon>Apeibeae</taxon>
        <taxon>Corchorus</taxon>
    </lineage>
</organism>
<dbReference type="OrthoDB" id="418748at2759"/>
<reference evidence="3" key="1">
    <citation type="submission" date="2013-09" db="EMBL/GenBank/DDBJ databases">
        <title>Corchorus olitorius genome sequencing.</title>
        <authorList>
            <person name="Alam M."/>
            <person name="Haque M.S."/>
            <person name="Islam M.S."/>
            <person name="Emdad E.M."/>
            <person name="Islam M.M."/>
            <person name="Ahmed B."/>
            <person name="Halim A."/>
            <person name="Hossen Q.M.M."/>
            <person name="Hossain M.Z."/>
            <person name="Ahmed R."/>
            <person name="Khan M.M."/>
            <person name="Islam R."/>
            <person name="Rashid M.M."/>
            <person name="Khan S.A."/>
            <person name="Rahman M.S."/>
            <person name="Alam M."/>
            <person name="Yahiya A.S."/>
            <person name="Khan M.S."/>
            <person name="Azam M.S."/>
            <person name="Haque T."/>
            <person name="Lashkar M.Z.H."/>
            <person name="Akhand A.I."/>
            <person name="Morshed G."/>
            <person name="Roy S."/>
            <person name="Uddin K.S."/>
            <person name="Rabeya T."/>
            <person name="Hossain A.S."/>
            <person name="Chowdhury A."/>
            <person name="Snigdha A.R."/>
            <person name="Mortoza M.S."/>
            <person name="Matin S.A."/>
            <person name="Hoque S.M.E."/>
            <person name="Islam M.K."/>
            <person name="Roy D.K."/>
            <person name="Haider R."/>
            <person name="Moosa M.M."/>
            <person name="Elias S.M."/>
            <person name="Hasan A.M."/>
            <person name="Jahan S."/>
            <person name="Shafiuddin M."/>
            <person name="Mahmood N."/>
            <person name="Shommy N.S."/>
        </authorList>
    </citation>
    <scope>NUCLEOTIDE SEQUENCE [LARGE SCALE GENOMIC DNA]</scope>
    <source>
        <strain evidence="3">cv. O-4</strain>
    </source>
</reference>
<dbReference type="Proteomes" id="UP000187203">
    <property type="component" value="Unassembled WGS sequence"/>
</dbReference>
<dbReference type="AlphaFoldDB" id="A0A1R3IWT1"/>
<dbReference type="InterPro" id="IPR044953">
    <property type="entry name" value="At1g04390-like"/>
</dbReference>
<proteinExistence type="predicted"/>
<sequence length="184" mass="20911">MISPASCRHLSIEVEYRRFRGGHFCSIPCFDVGVKEIEGWTTRLLPSRLKEVRLSAHVDQQALLKLLDYVYFGYVEAGEDVARKLKTLAKFCNLKPLFLMLCRKIPKWGTPIPSSNLTHALGPVGDVILEAKAAEKLPWACGFCSLLEPHMHAHEIIHAYTGEGLLERFDWLVHDIASYIYMLD</sequence>
<dbReference type="PANTHER" id="PTHR35918">
    <property type="entry name" value="OS06G0674800 PROTEIN"/>
    <property type="match status" value="1"/>
</dbReference>
<evidence type="ECO:0008006" key="4">
    <source>
        <dbReference type="Google" id="ProtNLM"/>
    </source>
</evidence>
<comment type="pathway">
    <text evidence="1">Protein modification; protein ubiquitination.</text>
</comment>
<dbReference type="UniPathway" id="UPA00143"/>